<dbReference type="CDD" id="cd00037">
    <property type="entry name" value="CLECT"/>
    <property type="match status" value="1"/>
</dbReference>
<dbReference type="RefSeq" id="XP_038066752.1">
    <property type="nucleotide sequence ID" value="XM_038210824.1"/>
</dbReference>
<dbReference type="InterPro" id="IPR050111">
    <property type="entry name" value="C-type_lectin/snaclec_domain"/>
</dbReference>
<reference evidence="3" key="1">
    <citation type="submission" date="2022-11" db="UniProtKB">
        <authorList>
            <consortium name="EnsemblMetazoa"/>
        </authorList>
    </citation>
    <scope>IDENTIFICATION</scope>
</reference>
<dbReference type="SMART" id="SM00034">
    <property type="entry name" value="CLECT"/>
    <property type="match status" value="1"/>
</dbReference>
<dbReference type="PROSITE" id="PS50041">
    <property type="entry name" value="C_TYPE_LECTIN_2"/>
    <property type="match status" value="1"/>
</dbReference>
<dbReference type="OrthoDB" id="8950604at2759"/>
<protein>
    <recommendedName>
        <fullName evidence="2">C-type lectin domain-containing protein</fullName>
    </recommendedName>
</protein>
<evidence type="ECO:0000259" key="2">
    <source>
        <dbReference type="PROSITE" id="PS50041"/>
    </source>
</evidence>
<dbReference type="EnsemblMetazoa" id="XM_038210784.1">
    <property type="protein sequence ID" value="XP_038066712.1"/>
    <property type="gene ID" value="LOC119736773"/>
</dbReference>
<dbReference type="InterPro" id="IPR016186">
    <property type="entry name" value="C-type_lectin-like/link_sf"/>
</dbReference>
<organism evidence="3 4">
    <name type="scientific">Patiria miniata</name>
    <name type="common">Bat star</name>
    <name type="synonym">Asterina miniata</name>
    <dbReference type="NCBI Taxonomy" id="46514"/>
    <lineage>
        <taxon>Eukaryota</taxon>
        <taxon>Metazoa</taxon>
        <taxon>Echinodermata</taxon>
        <taxon>Eleutherozoa</taxon>
        <taxon>Asterozoa</taxon>
        <taxon>Asteroidea</taxon>
        <taxon>Valvatacea</taxon>
        <taxon>Valvatida</taxon>
        <taxon>Asterinidae</taxon>
        <taxon>Patiria</taxon>
    </lineage>
</organism>
<dbReference type="Proteomes" id="UP000887568">
    <property type="component" value="Unplaced"/>
</dbReference>
<name>A0A914ASG8_PATMI</name>
<feature type="signal peptide" evidence="1">
    <location>
        <begin position="1"/>
        <end position="22"/>
    </location>
</feature>
<dbReference type="AlphaFoldDB" id="A0A914ASG8"/>
<accession>A0A914ASG8</accession>
<feature type="chain" id="PRO_5038275708" description="C-type lectin domain-containing protein" evidence="1">
    <location>
        <begin position="23"/>
        <end position="181"/>
    </location>
</feature>
<dbReference type="InterPro" id="IPR016187">
    <property type="entry name" value="CTDL_fold"/>
</dbReference>
<dbReference type="SUPFAM" id="SSF56436">
    <property type="entry name" value="C-type lectin-like"/>
    <property type="match status" value="1"/>
</dbReference>
<keyword evidence="1" id="KW-0732">Signal</keyword>
<evidence type="ECO:0000256" key="1">
    <source>
        <dbReference type="SAM" id="SignalP"/>
    </source>
</evidence>
<feature type="domain" description="C-type lectin" evidence="2">
    <location>
        <begin position="51"/>
        <end position="167"/>
    </location>
</feature>
<dbReference type="PANTHER" id="PTHR22803">
    <property type="entry name" value="MANNOSE, PHOSPHOLIPASE, LECTIN RECEPTOR RELATED"/>
    <property type="match status" value="1"/>
</dbReference>
<dbReference type="GeneID" id="119736814"/>
<dbReference type="GeneID" id="119736773"/>
<sequence length="181" mass="19895">MAFWSEFIVIVAVISSIKAVFGSGLGPSRLSVKCHSRLIVECSCPPKWQLWGKACYLLSETPATWDDSQSDCQAMGGKMAAPRSQEEMTLMVELARNVDLKFYAWIACDDKVVEGSWDCDGQEGSEPFLAWHQGEPNNSESQQDCAQIGQGGMDDVSCDLSSRAFCARQAACIHGLTHIRH</sequence>
<evidence type="ECO:0000313" key="3">
    <source>
        <dbReference type="EnsemblMetazoa" id="XP_038066712.1"/>
    </source>
</evidence>
<dbReference type="Pfam" id="PF00059">
    <property type="entry name" value="Lectin_C"/>
    <property type="match status" value="1"/>
</dbReference>
<proteinExistence type="predicted"/>
<keyword evidence="4" id="KW-1185">Reference proteome</keyword>
<dbReference type="EnsemblMetazoa" id="XM_038210824.1">
    <property type="protein sequence ID" value="XP_038066752.1"/>
    <property type="gene ID" value="LOC119736814"/>
</dbReference>
<evidence type="ECO:0000313" key="4">
    <source>
        <dbReference type="Proteomes" id="UP000887568"/>
    </source>
</evidence>
<dbReference type="Gene3D" id="3.10.100.10">
    <property type="entry name" value="Mannose-Binding Protein A, subunit A"/>
    <property type="match status" value="1"/>
</dbReference>
<dbReference type="InterPro" id="IPR001304">
    <property type="entry name" value="C-type_lectin-like"/>
</dbReference>
<dbReference type="RefSeq" id="XP_038066712.1">
    <property type="nucleotide sequence ID" value="XM_038210784.1"/>
</dbReference>